<accession>A0A915YDF7</accession>
<evidence type="ECO:0000313" key="1">
    <source>
        <dbReference type="EMBL" id="BDS11060.1"/>
    </source>
</evidence>
<proteinExistence type="predicted"/>
<organism evidence="1 2">
    <name type="scientific">Aureispira anguillae</name>
    <dbReference type="NCBI Taxonomy" id="2864201"/>
    <lineage>
        <taxon>Bacteria</taxon>
        <taxon>Pseudomonadati</taxon>
        <taxon>Bacteroidota</taxon>
        <taxon>Saprospiria</taxon>
        <taxon>Saprospirales</taxon>
        <taxon>Saprospiraceae</taxon>
        <taxon>Aureispira</taxon>
    </lineage>
</organism>
<reference evidence="1" key="1">
    <citation type="submission" date="2022-09" db="EMBL/GenBank/DDBJ databases">
        <title>Aureispira anguillicida sp. nov., isolated from Leptocephalus of Japanese eel Anguilla japonica.</title>
        <authorList>
            <person name="Yuasa K."/>
            <person name="Mekata T."/>
            <person name="Ikunari K."/>
        </authorList>
    </citation>
    <scope>NUCLEOTIDE SEQUENCE</scope>
    <source>
        <strain evidence="1">EL160426</strain>
    </source>
</reference>
<name>A0A915YDF7_9BACT</name>
<dbReference type="EMBL" id="AP026867">
    <property type="protein sequence ID" value="BDS11060.1"/>
    <property type="molecule type" value="Genomic_DNA"/>
</dbReference>
<dbReference type="AlphaFoldDB" id="A0A915YDF7"/>
<gene>
    <name evidence="1" type="ORF">AsAng_0017710</name>
</gene>
<evidence type="ECO:0000313" key="2">
    <source>
        <dbReference type="Proteomes" id="UP001060919"/>
    </source>
</evidence>
<keyword evidence="2" id="KW-1185">Reference proteome</keyword>
<sequence length="270" mass="32345">MKSLKKIAFWDWLYSLGQQPLTEEVYGMLKTDFVYHKAKKQSKYEGELHEWDFETLLIELPIHNDYCFCLFFHLNKKAEFEENLYLKYKGEFYIIGWFDCHNHEMVFQFEEFYSLMQSVKSNPKDDDQYNVYFLLLARYVTLIHEKNAAKLMTDAISAYSKLLNSKKETNFDIAKIEPYGNKIFGTDWMMKLKKIKALTMPLHFTINEGVSWKLQKNNRYHLYGFAAHSMRNAHFDKGLKKPIDIYEVTTDSSTYKFPYELWNDLMRSCL</sequence>
<dbReference type="RefSeq" id="WP_264792268.1">
    <property type="nucleotide sequence ID" value="NZ_AP026867.1"/>
</dbReference>
<dbReference type="Proteomes" id="UP001060919">
    <property type="component" value="Chromosome"/>
</dbReference>
<dbReference type="KEGG" id="aup:AsAng_0017710"/>
<protein>
    <submittedName>
        <fullName evidence="1">Uncharacterized protein</fullName>
    </submittedName>
</protein>